<reference evidence="2 3" key="2">
    <citation type="submission" date="2017-10" db="EMBL/GenBank/DDBJ databases">
        <title>Genome analyses suggest a sexual origin of heterokaryosis in a supposedly ancient asexual fungus.</title>
        <authorList>
            <person name="Corradi N."/>
            <person name="Sedzielewska K."/>
            <person name="Noel J."/>
            <person name="Charron P."/>
            <person name="Farinelli L."/>
            <person name="Marton T."/>
            <person name="Kruger M."/>
            <person name="Pelin A."/>
            <person name="Brachmann A."/>
            <person name="Corradi N."/>
        </authorList>
    </citation>
    <scope>NUCLEOTIDE SEQUENCE [LARGE SCALE GENOMIC DNA]</scope>
    <source>
        <strain evidence="2 3">A1</strain>
    </source>
</reference>
<evidence type="ECO:0000313" key="2">
    <source>
        <dbReference type="EMBL" id="PKC64144.1"/>
    </source>
</evidence>
<dbReference type="AlphaFoldDB" id="A0A2N0RLF8"/>
<feature type="non-terminal residue" evidence="2">
    <location>
        <position position="704"/>
    </location>
</feature>
<dbReference type="Proteomes" id="UP000232688">
    <property type="component" value="Unassembled WGS sequence"/>
</dbReference>
<dbReference type="InterPro" id="IPR057191">
    <property type="entry name" value="DUF7869"/>
</dbReference>
<accession>A0A2N0RLF8</accession>
<name>A0A2N0RLF8_9GLOM</name>
<sequence>MDDDDLFNVDEISDVENDCEDEILSDDNMGFFGSPGFAIKVLRLSRVCDQGSSALFGSAVKVLRLSRVCDQSSSALFDSAVKVFISFFCFFVPPFRFFGSFDSAVKSTHEIFYPTIIEAHSINSLSKEFEQLKALYQNDGELEINDKPESTPIPDESDAYSVDELSEDEGNEILTSAQKEKFQKLYDIMDVDDDDEQKEQSKMEKLLNEQDEKAFKLILHSDCCNKKCYTTKINHDNALLSFQTIKSLPKSELNMFLLGLLHAMKRSDQTHHSKTEKKYLTIKYIFDEIEICETAFLHIYSLSIKKWKMIRSHYQINGFKPILHGNKRRKSSHALTFETILHILTFIINYANIHGLPSPGRSFRDDTMAIIFLPVSDSYIGLYRLYESSLEIDSEHYISRWTFLRVWKKYIPEIKFLSPRSDLCFHCKNMRFNTQFWNQDEKDDKVKEWHEHITWANQERDYYRNCIKNSKDQLTKIDKELIIRPGVSNSLEFENHISWDFAEGVHLPYSSQQEGSIYFKSPWKVSIFGICEEAFPQQKNYLIQENENVGKGADAVISLVHHYFKTHGLGEKYLIVHADNCSGQNKNNAMIQYLTWRVMNGLHDRIKYCFMVAGHTKFSPDGFFGLIKLKMRVSEVQDLSDMVEVVHNSTTGGFNTAQTIYGLGGNQKVLFYKWTEFLNKEFTKIPQILQQHHFEISNEKNGIV</sequence>
<comment type="caution">
    <text evidence="2">The sequence shown here is derived from an EMBL/GenBank/DDBJ whole genome shotgun (WGS) entry which is preliminary data.</text>
</comment>
<gene>
    <name evidence="2" type="ORF">RhiirA1_517413</name>
</gene>
<dbReference type="VEuPathDB" id="FungiDB:RhiirA1_517413"/>
<dbReference type="PANTHER" id="PTHR34415">
    <property type="entry name" value="INTEGRASE CATALYTIC DOMAIN-CONTAINING PROTEIN"/>
    <property type="match status" value="1"/>
</dbReference>
<evidence type="ECO:0000259" key="1">
    <source>
        <dbReference type="Pfam" id="PF25273"/>
    </source>
</evidence>
<reference evidence="2 3" key="1">
    <citation type="submission" date="2017-10" db="EMBL/GenBank/DDBJ databases">
        <title>Extensive intraspecific genome diversity in a model arbuscular mycorrhizal fungus.</title>
        <authorList>
            <person name="Chen E.C.H."/>
            <person name="Morin E."/>
            <person name="Baudet D."/>
            <person name="Noel J."/>
            <person name="Ndikumana S."/>
            <person name="Charron P."/>
            <person name="St-Onge C."/>
            <person name="Giorgi J."/>
            <person name="Grigoriev I.V."/>
            <person name="Roux C."/>
            <person name="Martin F.M."/>
            <person name="Corradi N."/>
        </authorList>
    </citation>
    <scope>NUCLEOTIDE SEQUENCE [LARGE SCALE GENOMIC DNA]</scope>
    <source>
        <strain evidence="2 3">A1</strain>
    </source>
</reference>
<dbReference type="Pfam" id="PF25273">
    <property type="entry name" value="DUF7869"/>
    <property type="match status" value="1"/>
</dbReference>
<dbReference type="EMBL" id="LLXH01000664">
    <property type="protein sequence ID" value="PKC64144.1"/>
    <property type="molecule type" value="Genomic_DNA"/>
</dbReference>
<protein>
    <recommendedName>
        <fullName evidence="1">DUF7869 domain-containing protein</fullName>
    </recommendedName>
</protein>
<feature type="domain" description="DUF7869" evidence="1">
    <location>
        <begin position="537"/>
        <end position="702"/>
    </location>
</feature>
<evidence type="ECO:0000313" key="3">
    <source>
        <dbReference type="Proteomes" id="UP000232688"/>
    </source>
</evidence>
<proteinExistence type="predicted"/>
<dbReference type="PANTHER" id="PTHR34415:SF1">
    <property type="entry name" value="INTEGRASE CATALYTIC DOMAIN-CONTAINING PROTEIN"/>
    <property type="match status" value="1"/>
</dbReference>
<organism evidence="2 3">
    <name type="scientific">Rhizophagus irregularis</name>
    <dbReference type="NCBI Taxonomy" id="588596"/>
    <lineage>
        <taxon>Eukaryota</taxon>
        <taxon>Fungi</taxon>
        <taxon>Fungi incertae sedis</taxon>
        <taxon>Mucoromycota</taxon>
        <taxon>Glomeromycotina</taxon>
        <taxon>Glomeromycetes</taxon>
        <taxon>Glomerales</taxon>
        <taxon>Glomeraceae</taxon>
        <taxon>Rhizophagus</taxon>
    </lineage>
</organism>
<dbReference type="VEuPathDB" id="FungiDB:FUN_011643"/>
<dbReference type="VEuPathDB" id="FungiDB:FUN_015673"/>